<evidence type="ECO:0000259" key="2">
    <source>
        <dbReference type="PROSITE" id="PS51272"/>
    </source>
</evidence>
<name>A0ABW1IKQ2_9BACL</name>
<evidence type="ECO:0000256" key="1">
    <source>
        <dbReference type="SAM" id="SignalP"/>
    </source>
</evidence>
<keyword evidence="4" id="KW-1185">Reference proteome</keyword>
<dbReference type="PANTHER" id="PTHR35333">
    <property type="entry name" value="BETA-LACTAMASE"/>
    <property type="match status" value="1"/>
</dbReference>
<dbReference type="Proteomes" id="UP001596250">
    <property type="component" value="Unassembled WGS sequence"/>
</dbReference>
<dbReference type="EMBL" id="JBHSQV010000029">
    <property type="protein sequence ID" value="MFC5985638.1"/>
    <property type="molecule type" value="Genomic_DNA"/>
</dbReference>
<feature type="domain" description="SLH" evidence="2">
    <location>
        <begin position="589"/>
        <end position="652"/>
    </location>
</feature>
<dbReference type="PROSITE" id="PS51272">
    <property type="entry name" value="SLH"/>
    <property type="match status" value="3"/>
</dbReference>
<dbReference type="InterPro" id="IPR000871">
    <property type="entry name" value="Beta-lactam_class-A"/>
</dbReference>
<dbReference type="Pfam" id="PF13354">
    <property type="entry name" value="Beta-lactamase2"/>
    <property type="match status" value="2"/>
</dbReference>
<dbReference type="RefSeq" id="WP_379892678.1">
    <property type="nucleotide sequence ID" value="NZ_CBCSCT010000012.1"/>
</dbReference>
<dbReference type="Pfam" id="PF00395">
    <property type="entry name" value="SLH"/>
    <property type="match status" value="3"/>
</dbReference>
<dbReference type="PANTHER" id="PTHR35333:SF3">
    <property type="entry name" value="BETA-LACTAMASE-TYPE TRANSPEPTIDASE FOLD CONTAINING PROTEIN"/>
    <property type="match status" value="1"/>
</dbReference>
<keyword evidence="1" id="KW-0732">Signal</keyword>
<feature type="domain" description="SLH" evidence="2">
    <location>
        <begin position="653"/>
        <end position="712"/>
    </location>
</feature>
<dbReference type="InterPro" id="IPR045155">
    <property type="entry name" value="Beta-lactam_cat"/>
</dbReference>
<protein>
    <submittedName>
        <fullName evidence="3">Serine hydrolase</fullName>
    </submittedName>
</protein>
<feature type="chain" id="PRO_5045260276" evidence="1">
    <location>
        <begin position="35"/>
        <end position="769"/>
    </location>
</feature>
<dbReference type="SUPFAM" id="SSF56601">
    <property type="entry name" value="beta-lactamase/transpeptidase-like"/>
    <property type="match status" value="2"/>
</dbReference>
<keyword evidence="3" id="KW-0378">Hydrolase</keyword>
<reference evidence="4" key="1">
    <citation type="journal article" date="2019" name="Int. J. Syst. Evol. Microbiol.">
        <title>The Global Catalogue of Microorganisms (GCM) 10K type strain sequencing project: providing services to taxonomists for standard genome sequencing and annotation.</title>
        <authorList>
            <consortium name="The Broad Institute Genomics Platform"/>
            <consortium name="The Broad Institute Genome Sequencing Center for Infectious Disease"/>
            <person name="Wu L."/>
            <person name="Ma J."/>
        </authorList>
    </citation>
    <scope>NUCLEOTIDE SEQUENCE [LARGE SCALE GENOMIC DNA]</scope>
    <source>
        <strain evidence="4">CCM 8749</strain>
    </source>
</reference>
<sequence length="769" mass="83152">MHLSKKMKWKSSLAMILVTAVLLFPLLQSSKADAAAREQDGLNRLETILEPIIQAAQEDGIEAAVAVQDLSGTFGHEKLQVGSSDSYLAASTIKLALITALMQEVEAGTYSLEDTITVTPDVVVGGAGTLKNEEFPQDVTIEHLARLMITQSDNTATNVLIDLVGFARVETLIDELDFEVMQLGRKMMTTANPPEQENYVNADELVRLLELIYKGDLVSAASRDQIIEWMMTQEVKTKFGAALPGKPIAHKTGELGDVSHDVGYFLIPDKEIAISVLTKVTRPEDAGKAQELGNPIVQRIAKAVYNFIMDYPAPSDTLSSWPAMSVALVPIIDEAEQNGIRVSVGIKNLSGAEGDREVLLGSRQSYAPASTIKLALVSALMKQVDAGELTLDQTVTVEPEDVVGGTGSLQEEQFPQDVTIERLARLMITQSDNTATNVLIDVVGLDKVADLMDELNLEVMHLGRKMFASAPTPEEDNYIDAADLITLLGAIYNEEFLSKASKDQIIEWMEAQEVDTKFGAALPDAPIAHKTGENANVTHDTGYFLIPGNEVAISVLTEVTTTSDFDEAQDIGNPIVQSIAKKVYETLTFAFPFTDVPANHEARAYIEAAAAAGFMGTPADTMFGPELPITRAEFVSLLVKAVGVERAGALPSFTDVPGDSPYGADIATAQEMGITSGISAELFGYENIISRAEMSAMLVRVYERWNGAFEDATELTYLDTGSIPKWAMEAVSKLQPLNVMEDYGDGTFRPDESVTRSDAVKAVITLLGL</sequence>
<organism evidence="3 4">
    <name type="scientific">Marinicrinis lubricantis</name>
    <dbReference type="NCBI Taxonomy" id="2086470"/>
    <lineage>
        <taxon>Bacteria</taxon>
        <taxon>Bacillati</taxon>
        <taxon>Bacillota</taxon>
        <taxon>Bacilli</taxon>
        <taxon>Bacillales</taxon>
        <taxon>Paenibacillaceae</taxon>
    </lineage>
</organism>
<feature type="domain" description="SLH" evidence="2">
    <location>
        <begin position="714"/>
        <end position="769"/>
    </location>
</feature>
<dbReference type="GO" id="GO:0016787">
    <property type="term" value="F:hydrolase activity"/>
    <property type="evidence" value="ECO:0007669"/>
    <property type="project" value="UniProtKB-KW"/>
</dbReference>
<evidence type="ECO:0000313" key="4">
    <source>
        <dbReference type="Proteomes" id="UP001596250"/>
    </source>
</evidence>
<feature type="signal peptide" evidence="1">
    <location>
        <begin position="1"/>
        <end position="34"/>
    </location>
</feature>
<proteinExistence type="predicted"/>
<evidence type="ECO:0000313" key="3">
    <source>
        <dbReference type="EMBL" id="MFC5985638.1"/>
    </source>
</evidence>
<comment type="caution">
    <text evidence="3">The sequence shown here is derived from an EMBL/GenBank/DDBJ whole genome shotgun (WGS) entry which is preliminary data.</text>
</comment>
<dbReference type="InterPro" id="IPR001119">
    <property type="entry name" value="SLH_dom"/>
</dbReference>
<accession>A0ABW1IKQ2</accession>
<dbReference type="Gene3D" id="3.40.710.10">
    <property type="entry name" value="DD-peptidase/beta-lactamase superfamily"/>
    <property type="match status" value="2"/>
</dbReference>
<dbReference type="InterPro" id="IPR012338">
    <property type="entry name" value="Beta-lactam/transpept-like"/>
</dbReference>
<gene>
    <name evidence="3" type="ORF">ACFPXP_04195</name>
</gene>